<proteinExistence type="predicted"/>
<organism evidence="1 2">
    <name type="scientific">Lentzea indica</name>
    <dbReference type="NCBI Taxonomy" id="2604800"/>
    <lineage>
        <taxon>Bacteria</taxon>
        <taxon>Bacillati</taxon>
        <taxon>Actinomycetota</taxon>
        <taxon>Actinomycetes</taxon>
        <taxon>Pseudonocardiales</taxon>
        <taxon>Pseudonocardiaceae</taxon>
        <taxon>Lentzea</taxon>
    </lineage>
</organism>
<dbReference type="GO" id="GO:0005524">
    <property type="term" value="F:ATP binding"/>
    <property type="evidence" value="ECO:0007669"/>
    <property type="project" value="UniProtKB-KW"/>
</dbReference>
<sequence>MTAELERALGALRTVRACRVEEREEELIGHRAEQACAAGVRAARITAPNSSRSCTTDPA</sequence>
<reference evidence="1 2" key="1">
    <citation type="submission" date="2019-08" db="EMBL/GenBank/DDBJ databases">
        <title>Lentzea from Indian Himalayas.</title>
        <authorList>
            <person name="Mandal S."/>
            <person name="Mallick Gupta A."/>
            <person name="Maiti P.K."/>
            <person name="Sarkar J."/>
            <person name="Mandal S."/>
        </authorList>
    </citation>
    <scope>NUCLEOTIDE SEQUENCE [LARGE SCALE GENOMIC DNA]</scope>
    <source>
        <strain evidence="1 2">PSKA42</strain>
    </source>
</reference>
<name>A0ABX1FVI5_9PSEU</name>
<dbReference type="EMBL" id="VSRL01000308">
    <property type="protein sequence ID" value="NKE63025.1"/>
    <property type="molecule type" value="Genomic_DNA"/>
</dbReference>
<gene>
    <name evidence="1" type="ORF">FXN61_42425</name>
</gene>
<comment type="caution">
    <text evidence="1">The sequence shown here is derived from an EMBL/GenBank/DDBJ whole genome shotgun (WGS) entry which is preliminary data.</text>
</comment>
<keyword evidence="2" id="KW-1185">Reference proteome</keyword>
<dbReference type="Proteomes" id="UP001515943">
    <property type="component" value="Unassembled WGS sequence"/>
</dbReference>
<evidence type="ECO:0000313" key="1">
    <source>
        <dbReference type="EMBL" id="NKE63025.1"/>
    </source>
</evidence>
<protein>
    <submittedName>
        <fullName evidence="1">ABC transporter ATP-binding protein</fullName>
    </submittedName>
</protein>
<keyword evidence="1" id="KW-0067">ATP-binding</keyword>
<dbReference type="RefSeq" id="WP_167979630.1">
    <property type="nucleotide sequence ID" value="NZ_VSRL01000308.1"/>
</dbReference>
<evidence type="ECO:0000313" key="2">
    <source>
        <dbReference type="Proteomes" id="UP001515943"/>
    </source>
</evidence>
<keyword evidence="1" id="KW-0547">Nucleotide-binding</keyword>
<accession>A0ABX1FVI5</accession>